<dbReference type="AlphaFoldDB" id="A0A2Z3JHI6"/>
<accession>A0A2Z3JHI6</accession>
<dbReference type="Pfam" id="PF13692">
    <property type="entry name" value="Glyco_trans_1_4"/>
    <property type="match status" value="1"/>
</dbReference>
<sequence length="354" mass="41891">MRILYLMHVEWGWIKQRPHFIAEELSREHYLKVYYQTRYAKFERNKNSSKVQRARFFTIPKNSNPTVSHINSMLLRTFFHIVAKFGKYDVIYLTHPTQLNYLPNRPAYIIYDCMDDHSSFYKDSAGIKLKNSEIKLFDKADLILFSSFYLREKNKPYIKGKNVKVILNGVSEDLKIIEVDRRDLAVKPIRNIFYIGTIAEWFDFSVIEIILDRCPLIRFTIVGPTDIRCPNMGERVEYLGSIDHSRLVEIVKEADAFIMPFRLTDLIRAVDPVKMYEYIAFGKPIISIFYDELEKFSDFVNFYKNNDQLEIICQLINDSSLKLYNLEHAKKFISNSTWKNRVEGIFSECIINDK</sequence>
<gene>
    <name evidence="1" type="ORF">DKM44_07015</name>
</gene>
<protein>
    <recommendedName>
        <fullName evidence="3">Glycosyltransferase</fullName>
    </recommendedName>
</protein>
<dbReference type="KEGG" id="dez:DKM44_07015"/>
<organism evidence="1 2">
    <name type="scientific">Deinococcus irradiatisoli</name>
    <dbReference type="NCBI Taxonomy" id="2202254"/>
    <lineage>
        <taxon>Bacteria</taxon>
        <taxon>Thermotogati</taxon>
        <taxon>Deinococcota</taxon>
        <taxon>Deinococci</taxon>
        <taxon>Deinococcales</taxon>
        <taxon>Deinococcaceae</taxon>
        <taxon>Deinococcus</taxon>
    </lineage>
</organism>
<dbReference type="SUPFAM" id="SSF53756">
    <property type="entry name" value="UDP-Glycosyltransferase/glycogen phosphorylase"/>
    <property type="match status" value="1"/>
</dbReference>
<evidence type="ECO:0000313" key="1">
    <source>
        <dbReference type="EMBL" id="AWN23011.1"/>
    </source>
</evidence>
<dbReference type="Proteomes" id="UP000245368">
    <property type="component" value="Chromosome"/>
</dbReference>
<dbReference type="EMBL" id="CP029494">
    <property type="protein sequence ID" value="AWN23011.1"/>
    <property type="molecule type" value="Genomic_DNA"/>
</dbReference>
<dbReference type="Gene3D" id="3.40.50.2000">
    <property type="entry name" value="Glycogen Phosphorylase B"/>
    <property type="match status" value="2"/>
</dbReference>
<evidence type="ECO:0000313" key="2">
    <source>
        <dbReference type="Proteomes" id="UP000245368"/>
    </source>
</evidence>
<keyword evidence="2" id="KW-1185">Reference proteome</keyword>
<reference evidence="1 2" key="1">
    <citation type="submission" date="2018-05" db="EMBL/GenBank/DDBJ databases">
        <title>Complete Genome Sequence of Deinococcus sp. strain 17bor-2.</title>
        <authorList>
            <person name="Srinivasan S."/>
        </authorList>
    </citation>
    <scope>NUCLEOTIDE SEQUENCE [LARGE SCALE GENOMIC DNA]</scope>
    <source>
        <strain evidence="1 2">17bor-2</strain>
    </source>
</reference>
<proteinExistence type="predicted"/>
<name>A0A2Z3JHI6_9DEIO</name>
<dbReference type="OrthoDB" id="9816564at2"/>
<evidence type="ECO:0008006" key="3">
    <source>
        <dbReference type="Google" id="ProtNLM"/>
    </source>
</evidence>